<sequence>MERLLANEMEIRIIHETVYEFSTEVFIEPHYIRLKPKVTPHSQLESFDLNIVLSPTGLSEQIDAESNLVHFCWFSGMHEQLRILSESVILLENNNPFDFILYPESYFDLPFHYPPQLDNILHAALNTTEIYDALIDYGNRVLLSTANKTLNFVTALTSQIHHDFILETRLEGEPLEPDITFDLKKGSCRDLSWMQIQLLRHLGIAARFVSGYFFVESEHPQPELHAWVEVYLPGAGWVGFDPSNGMIAGSSHIPLCTSAQYENTMPVTGSFRGDATSVLTTSLSMEHM</sequence>
<dbReference type="InterPro" id="IPR038765">
    <property type="entry name" value="Papain-like_cys_pep_sf"/>
</dbReference>
<dbReference type="PANTHER" id="PTHR33490">
    <property type="entry name" value="BLR5614 PROTEIN-RELATED"/>
    <property type="match status" value="1"/>
</dbReference>
<dbReference type="EMBL" id="CP120682">
    <property type="protein sequence ID" value="WKN35412.1"/>
    <property type="molecule type" value="Genomic_DNA"/>
</dbReference>
<feature type="domain" description="Transglutaminase-like" evidence="1">
    <location>
        <begin position="180"/>
        <end position="244"/>
    </location>
</feature>
<evidence type="ECO:0000313" key="2">
    <source>
        <dbReference type="EMBL" id="WKN35412.1"/>
    </source>
</evidence>
<gene>
    <name evidence="2" type="ORF">K4G66_23850</name>
</gene>
<dbReference type="SMART" id="SM00460">
    <property type="entry name" value="TGc"/>
    <property type="match status" value="1"/>
</dbReference>
<dbReference type="SUPFAM" id="SSF54001">
    <property type="entry name" value="Cysteine proteinases"/>
    <property type="match status" value="1"/>
</dbReference>
<reference evidence="2" key="2">
    <citation type="journal article" date="2024" name="Antonie Van Leeuwenhoek">
        <title>Roseihalotalea indica gen. nov., sp. nov., a halophilic Bacteroidetes from mesopelagic Southwest Indian Ocean with higher carbohydrate metabolic potential.</title>
        <authorList>
            <person name="Chen B."/>
            <person name="Zhang M."/>
            <person name="Lin D."/>
            <person name="Ye J."/>
            <person name="Tang K."/>
        </authorList>
    </citation>
    <scope>NUCLEOTIDE SEQUENCE</scope>
    <source>
        <strain evidence="2">TK19036</strain>
    </source>
</reference>
<dbReference type="Gene3D" id="3.10.620.30">
    <property type="match status" value="1"/>
</dbReference>
<dbReference type="Pfam" id="PF01841">
    <property type="entry name" value="Transglut_core"/>
    <property type="match status" value="1"/>
</dbReference>
<reference evidence="2" key="1">
    <citation type="journal article" date="2023" name="Comput. Struct. Biotechnol. J.">
        <title>Discovery of a novel marine Bacteroidetes with a rich repertoire of carbohydrate-active enzymes.</title>
        <authorList>
            <person name="Chen B."/>
            <person name="Liu G."/>
            <person name="Chen Q."/>
            <person name="Wang H."/>
            <person name="Liu L."/>
            <person name="Tang K."/>
        </authorList>
    </citation>
    <scope>NUCLEOTIDE SEQUENCE</scope>
    <source>
        <strain evidence="2">TK19036</strain>
    </source>
</reference>
<evidence type="ECO:0000259" key="1">
    <source>
        <dbReference type="SMART" id="SM00460"/>
    </source>
</evidence>
<name>A0AA49JIJ6_9BACT</name>
<accession>A0AA49JIJ6</accession>
<dbReference type="InterPro" id="IPR013589">
    <property type="entry name" value="Bac_transglu_N"/>
</dbReference>
<dbReference type="Pfam" id="PF08379">
    <property type="entry name" value="Bact_transglu_N"/>
    <property type="match status" value="1"/>
</dbReference>
<dbReference type="AlphaFoldDB" id="A0AA49JIJ6"/>
<protein>
    <submittedName>
        <fullName evidence="2">Transglutaminase family protein</fullName>
    </submittedName>
</protein>
<proteinExistence type="predicted"/>
<dbReference type="PANTHER" id="PTHR33490:SF1">
    <property type="entry name" value="SLL1233 PROTEIN"/>
    <property type="match status" value="1"/>
</dbReference>
<dbReference type="InterPro" id="IPR002931">
    <property type="entry name" value="Transglutaminase-like"/>
</dbReference>
<organism evidence="2">
    <name type="scientific">Roseihalotalea indica</name>
    <dbReference type="NCBI Taxonomy" id="2867963"/>
    <lineage>
        <taxon>Bacteria</taxon>
        <taxon>Pseudomonadati</taxon>
        <taxon>Bacteroidota</taxon>
        <taxon>Cytophagia</taxon>
        <taxon>Cytophagales</taxon>
        <taxon>Catalimonadaceae</taxon>
        <taxon>Roseihalotalea</taxon>
    </lineage>
</organism>